<dbReference type="Proteomes" id="UP001234811">
    <property type="component" value="Unassembled WGS sequence"/>
</dbReference>
<accession>A0ABD5BSB0</accession>
<gene>
    <name evidence="1" type="ORF">RF091_27565</name>
</gene>
<organism evidence="1 2">
    <name type="scientific">Serratia marcescens</name>
    <dbReference type="NCBI Taxonomy" id="615"/>
    <lineage>
        <taxon>Bacteria</taxon>
        <taxon>Pseudomonadati</taxon>
        <taxon>Pseudomonadota</taxon>
        <taxon>Gammaproteobacteria</taxon>
        <taxon>Enterobacterales</taxon>
        <taxon>Yersiniaceae</taxon>
        <taxon>Serratia</taxon>
    </lineage>
</organism>
<dbReference type="EMBL" id="JAVIPQ010000484">
    <property type="protein sequence ID" value="MDQ9559257.1"/>
    <property type="molecule type" value="Genomic_DNA"/>
</dbReference>
<protein>
    <submittedName>
        <fullName evidence="1">Uncharacterized protein</fullName>
    </submittedName>
</protein>
<name>A0ABD5BSB0_SERMA</name>
<dbReference type="AlphaFoldDB" id="A0ABD5BSB0"/>
<proteinExistence type="predicted"/>
<comment type="caution">
    <text evidence="1">The sequence shown here is derived from an EMBL/GenBank/DDBJ whole genome shotgun (WGS) entry which is preliminary data.</text>
</comment>
<reference evidence="1 2" key="1">
    <citation type="submission" date="2023-07" db="EMBL/GenBank/DDBJ databases">
        <title>Pathogens genome sequencing project 196.</title>
        <authorList>
            <person name="Cao X."/>
        </authorList>
    </citation>
    <scope>NUCLEOTIDE SEQUENCE [LARGE SCALE GENOMIC DNA]</scope>
    <source>
        <strain evidence="1 2">SM41</strain>
    </source>
</reference>
<evidence type="ECO:0000313" key="1">
    <source>
        <dbReference type="EMBL" id="MDQ9559257.1"/>
    </source>
</evidence>
<dbReference type="RefSeq" id="WP_261452383.1">
    <property type="nucleotide sequence ID" value="NZ_CP119436.1"/>
</dbReference>
<evidence type="ECO:0000313" key="2">
    <source>
        <dbReference type="Proteomes" id="UP001234811"/>
    </source>
</evidence>
<sequence>MPKTLKEVCDYLTTKCGHQKVWIVWVPWSSKSIPMFFQQQPVVISCSGRQLAEYDGSVWCYINSNEFLRFNLFDDLDNPAITKRKYLDDDDIDVLTAFWSF</sequence>